<dbReference type="Proteomes" id="UP000007148">
    <property type="component" value="Unassembled WGS sequence"/>
</dbReference>
<name>G4U217_SERID</name>
<evidence type="ECO:0000313" key="1">
    <source>
        <dbReference type="EMBL" id="CCA77610.1"/>
    </source>
</evidence>
<accession>G4U217</accession>
<organism evidence="1 2">
    <name type="scientific">Serendipita indica (strain DSM 11827)</name>
    <name type="common">Root endophyte fungus</name>
    <name type="synonym">Piriformospora indica</name>
    <dbReference type="NCBI Taxonomy" id="1109443"/>
    <lineage>
        <taxon>Eukaryota</taxon>
        <taxon>Fungi</taxon>
        <taxon>Dikarya</taxon>
        <taxon>Basidiomycota</taxon>
        <taxon>Agaricomycotina</taxon>
        <taxon>Agaricomycetes</taxon>
        <taxon>Sebacinales</taxon>
        <taxon>Serendipitaceae</taxon>
        <taxon>Serendipita</taxon>
    </lineage>
</organism>
<protein>
    <submittedName>
        <fullName evidence="1">Uncharacterized protein</fullName>
    </submittedName>
</protein>
<dbReference type="HOGENOM" id="CLU_2961690_0_0_1"/>
<comment type="caution">
    <text evidence="1">The sequence shown here is derived from an EMBL/GenBank/DDBJ whole genome shotgun (WGS) entry which is preliminary data.</text>
</comment>
<evidence type="ECO:0000313" key="2">
    <source>
        <dbReference type="Proteomes" id="UP000007148"/>
    </source>
</evidence>
<dbReference type="EMBL" id="CAFZ01001779">
    <property type="protein sequence ID" value="CCA77610.1"/>
    <property type="molecule type" value="Genomic_DNA"/>
</dbReference>
<gene>
    <name evidence="1" type="ORF">PIIN_11587</name>
</gene>
<reference evidence="1 2" key="1">
    <citation type="journal article" date="2011" name="PLoS Pathog.">
        <title>Endophytic Life Strategies Decoded by Genome and Transcriptome Analyses of the Mutualistic Root Symbiont Piriformospora indica.</title>
        <authorList>
            <person name="Zuccaro A."/>
            <person name="Lahrmann U."/>
            <person name="Guldener U."/>
            <person name="Langen G."/>
            <person name="Pfiffi S."/>
            <person name="Biedenkopf D."/>
            <person name="Wong P."/>
            <person name="Samans B."/>
            <person name="Grimm C."/>
            <person name="Basiewicz M."/>
            <person name="Murat C."/>
            <person name="Martin F."/>
            <person name="Kogel K.H."/>
        </authorList>
    </citation>
    <scope>NUCLEOTIDE SEQUENCE [LARGE SCALE GENOMIC DNA]</scope>
    <source>
        <strain evidence="1 2">DSM 11827</strain>
    </source>
</reference>
<keyword evidence="2" id="KW-1185">Reference proteome</keyword>
<sequence>MGNRCFIIAVFRARLTVPGMRNAFRNPFHSCESIVPGTQPSPSSSSKVTFAIRRLSPRI</sequence>
<dbReference type="InParanoid" id="G4U217"/>
<proteinExistence type="predicted"/>
<dbReference type="AlphaFoldDB" id="G4U217"/>